<reference evidence="1 2" key="1">
    <citation type="submission" date="2019-04" db="EMBL/GenBank/DDBJ databases">
        <authorList>
            <consortium name="Pathogen Informatics"/>
        </authorList>
    </citation>
    <scope>NUCLEOTIDE SEQUENCE [LARGE SCALE GENOMIC DNA]</scope>
    <source>
        <strain evidence="1 2">NCTC9185</strain>
    </source>
</reference>
<evidence type="ECO:0000313" key="2">
    <source>
        <dbReference type="Proteomes" id="UP000339249"/>
    </source>
</evidence>
<accession>A0A4U9CVH5</accession>
<dbReference type="EMBL" id="CABDVU010000001">
    <property type="protein sequence ID" value="VTN09331.1"/>
    <property type="molecule type" value="Genomic_DNA"/>
</dbReference>
<protein>
    <submittedName>
        <fullName evidence="1">Uncharacterized protein</fullName>
    </submittedName>
</protein>
<sequence length="40" mass="4525">MIRDMSMGDAKFKPGVFVESVQDEAGELVIHVSLENEPYR</sequence>
<evidence type="ECO:0000313" key="1">
    <source>
        <dbReference type="EMBL" id="VTN09331.1"/>
    </source>
</evidence>
<gene>
    <name evidence="1" type="ORF">NCTC9185_01215</name>
</gene>
<dbReference type="Proteomes" id="UP000339249">
    <property type="component" value="Unassembled WGS sequence"/>
</dbReference>
<proteinExistence type="predicted"/>
<name>A0A4U9CVH5_RAOTE</name>
<organism evidence="1 2">
    <name type="scientific">Raoultella terrigena</name>
    <name type="common">Klebsiella terrigena</name>
    <dbReference type="NCBI Taxonomy" id="577"/>
    <lineage>
        <taxon>Bacteria</taxon>
        <taxon>Pseudomonadati</taxon>
        <taxon>Pseudomonadota</taxon>
        <taxon>Gammaproteobacteria</taxon>
        <taxon>Enterobacterales</taxon>
        <taxon>Enterobacteriaceae</taxon>
        <taxon>Klebsiella/Raoultella group</taxon>
        <taxon>Raoultella</taxon>
    </lineage>
</organism>
<dbReference type="AlphaFoldDB" id="A0A4U9CVH5"/>